<feature type="non-terminal residue" evidence="1">
    <location>
        <position position="110"/>
    </location>
</feature>
<dbReference type="AlphaFoldDB" id="A0A9P5PB49"/>
<dbReference type="OrthoDB" id="162969at2759"/>
<dbReference type="Proteomes" id="UP000772434">
    <property type="component" value="Unassembled WGS sequence"/>
</dbReference>
<protein>
    <submittedName>
        <fullName evidence="1">Uncharacterized protein</fullName>
    </submittedName>
</protein>
<evidence type="ECO:0000313" key="2">
    <source>
        <dbReference type="Proteomes" id="UP000772434"/>
    </source>
</evidence>
<name>A0A9P5PB49_9AGAR</name>
<organism evidence="1 2">
    <name type="scientific">Rhodocollybia butyracea</name>
    <dbReference type="NCBI Taxonomy" id="206335"/>
    <lineage>
        <taxon>Eukaryota</taxon>
        <taxon>Fungi</taxon>
        <taxon>Dikarya</taxon>
        <taxon>Basidiomycota</taxon>
        <taxon>Agaricomycotina</taxon>
        <taxon>Agaricomycetes</taxon>
        <taxon>Agaricomycetidae</taxon>
        <taxon>Agaricales</taxon>
        <taxon>Marasmiineae</taxon>
        <taxon>Omphalotaceae</taxon>
        <taxon>Rhodocollybia</taxon>
    </lineage>
</organism>
<feature type="non-terminal residue" evidence="1">
    <location>
        <position position="1"/>
    </location>
</feature>
<gene>
    <name evidence="1" type="ORF">BDP27DRAFT_1185037</name>
</gene>
<reference evidence="1" key="1">
    <citation type="submission" date="2020-11" db="EMBL/GenBank/DDBJ databases">
        <authorList>
            <consortium name="DOE Joint Genome Institute"/>
            <person name="Ahrendt S."/>
            <person name="Riley R."/>
            <person name="Andreopoulos W."/>
            <person name="Labutti K."/>
            <person name="Pangilinan J."/>
            <person name="Ruiz-Duenas F.J."/>
            <person name="Barrasa J.M."/>
            <person name="Sanchez-Garcia M."/>
            <person name="Camarero S."/>
            <person name="Miyauchi S."/>
            <person name="Serrano A."/>
            <person name="Linde D."/>
            <person name="Babiker R."/>
            <person name="Drula E."/>
            <person name="Ayuso-Fernandez I."/>
            <person name="Pacheco R."/>
            <person name="Padilla G."/>
            <person name="Ferreira P."/>
            <person name="Barriuso J."/>
            <person name="Kellner H."/>
            <person name="Castanera R."/>
            <person name="Alfaro M."/>
            <person name="Ramirez L."/>
            <person name="Pisabarro A.G."/>
            <person name="Kuo A."/>
            <person name="Tritt A."/>
            <person name="Lipzen A."/>
            <person name="He G."/>
            <person name="Yan M."/>
            <person name="Ng V."/>
            <person name="Cullen D."/>
            <person name="Martin F."/>
            <person name="Rosso M.-N."/>
            <person name="Henrissat B."/>
            <person name="Hibbett D."/>
            <person name="Martinez A.T."/>
            <person name="Grigoriev I.V."/>
        </authorList>
    </citation>
    <scope>NUCLEOTIDE SEQUENCE</scope>
    <source>
        <strain evidence="1">AH 40177</strain>
    </source>
</reference>
<proteinExistence type="predicted"/>
<dbReference type="EMBL" id="JADNRY010000234">
    <property type="protein sequence ID" value="KAF9060623.1"/>
    <property type="molecule type" value="Genomic_DNA"/>
</dbReference>
<accession>A0A9P5PB49</accession>
<sequence length="110" mass="12122">SLLNPENERIMLSDTTDKDIYKAVMDSPDAVENGEINGGDDDVDDDASITTLCPTRCKALQAATTLQKFIEDMDEPYAQKLEAILASFGRTTCLEETCAMKDTSITDFFN</sequence>
<evidence type="ECO:0000313" key="1">
    <source>
        <dbReference type="EMBL" id="KAF9060623.1"/>
    </source>
</evidence>
<comment type="caution">
    <text evidence="1">The sequence shown here is derived from an EMBL/GenBank/DDBJ whole genome shotgun (WGS) entry which is preliminary data.</text>
</comment>
<keyword evidence="2" id="KW-1185">Reference proteome</keyword>